<evidence type="ECO:0000313" key="8">
    <source>
        <dbReference type="Proteomes" id="UP001178662"/>
    </source>
</evidence>
<dbReference type="Proteomes" id="UP001178662">
    <property type="component" value="Chromosome"/>
</dbReference>
<evidence type="ECO:0000313" key="7">
    <source>
        <dbReference type="EMBL" id="WEK55278.1"/>
    </source>
</evidence>
<keyword evidence="4 6" id="KW-1133">Transmembrane helix</keyword>
<protein>
    <submittedName>
        <fullName evidence="7">DUF423 domain-containing protein</fullName>
    </submittedName>
</protein>
<dbReference type="AlphaFoldDB" id="A0AA95F1P9"/>
<keyword evidence="5 6" id="KW-0472">Membrane</keyword>
<feature type="transmembrane region" description="Helical" evidence="6">
    <location>
        <begin position="96"/>
        <end position="118"/>
    </location>
</feature>
<keyword evidence="3 6" id="KW-0812">Transmembrane</keyword>
<comment type="similarity">
    <text evidence="2">Belongs to the UPF0382 family.</text>
</comment>
<dbReference type="InterPro" id="IPR006696">
    <property type="entry name" value="DUF423"/>
</dbReference>
<evidence type="ECO:0000256" key="2">
    <source>
        <dbReference type="ARBA" id="ARBA00009694"/>
    </source>
</evidence>
<feature type="transmembrane region" description="Helical" evidence="6">
    <location>
        <begin position="46"/>
        <end position="63"/>
    </location>
</feature>
<sequence>MKKQVVIGAIVAMLAVALGAFGAHMLKERISEDMLSVYHTGVEYQMYHGLGILIIALLMERLPRQKLARWAARLLLIGTVLFSGSLYVLALSGIKVLGAITPFGGVAFIAGWICLVLATRPAK</sequence>
<dbReference type="Pfam" id="PF04241">
    <property type="entry name" value="DUF423"/>
    <property type="match status" value="1"/>
</dbReference>
<proteinExistence type="inferred from homology"/>
<gene>
    <name evidence="7" type="ORF">P0Y55_04225</name>
</gene>
<comment type="subcellular location">
    <subcellularLocation>
        <location evidence="1">Membrane</location>
        <topology evidence="1">Multi-pass membrane protein</topology>
    </subcellularLocation>
</comment>
<accession>A0AA95F1P9</accession>
<dbReference type="PANTHER" id="PTHR43461">
    <property type="entry name" value="TRANSMEMBRANE PROTEIN 256"/>
    <property type="match status" value="1"/>
</dbReference>
<evidence type="ECO:0000256" key="1">
    <source>
        <dbReference type="ARBA" id="ARBA00004141"/>
    </source>
</evidence>
<keyword evidence="8" id="KW-1185">Reference proteome</keyword>
<dbReference type="EMBL" id="CP119317">
    <property type="protein sequence ID" value="WEK55278.1"/>
    <property type="molecule type" value="Genomic_DNA"/>
</dbReference>
<name>A0AA95F1P9_9BACL</name>
<evidence type="ECO:0000256" key="4">
    <source>
        <dbReference type="ARBA" id="ARBA00022989"/>
    </source>
</evidence>
<reference evidence="7" key="1">
    <citation type="submission" date="2023-03" db="EMBL/GenBank/DDBJ databases">
        <title>Andean soil-derived lignocellulolytic bacterial consortium as a source of novel taxa and putative plastic-active enzymes.</title>
        <authorList>
            <person name="Diaz-Garcia L."/>
            <person name="Chuvochina M."/>
            <person name="Feuerriegel G."/>
            <person name="Bunk B."/>
            <person name="Sproer C."/>
            <person name="Streit W.R."/>
            <person name="Rodriguez L.M."/>
            <person name="Overmann J."/>
            <person name="Jimenez D.J."/>
        </authorList>
    </citation>
    <scope>NUCLEOTIDE SEQUENCE</scope>
    <source>
        <strain evidence="7">MAG 2441</strain>
    </source>
</reference>
<evidence type="ECO:0000256" key="5">
    <source>
        <dbReference type="ARBA" id="ARBA00023136"/>
    </source>
</evidence>
<feature type="transmembrane region" description="Helical" evidence="6">
    <location>
        <begin position="70"/>
        <end position="90"/>
    </location>
</feature>
<organism evidence="7 8">
    <name type="scientific">Candidatus Cohnella colombiensis</name>
    <dbReference type="NCBI Taxonomy" id="3121368"/>
    <lineage>
        <taxon>Bacteria</taxon>
        <taxon>Bacillati</taxon>
        <taxon>Bacillota</taxon>
        <taxon>Bacilli</taxon>
        <taxon>Bacillales</taxon>
        <taxon>Paenibacillaceae</taxon>
        <taxon>Cohnella</taxon>
    </lineage>
</organism>
<dbReference type="PANTHER" id="PTHR43461:SF1">
    <property type="entry name" value="TRANSMEMBRANE PROTEIN 256"/>
    <property type="match status" value="1"/>
</dbReference>
<dbReference type="GO" id="GO:0005886">
    <property type="term" value="C:plasma membrane"/>
    <property type="evidence" value="ECO:0007669"/>
    <property type="project" value="TreeGrafter"/>
</dbReference>
<evidence type="ECO:0000256" key="6">
    <source>
        <dbReference type="SAM" id="Phobius"/>
    </source>
</evidence>
<evidence type="ECO:0000256" key="3">
    <source>
        <dbReference type="ARBA" id="ARBA00022692"/>
    </source>
</evidence>